<evidence type="ECO:0000313" key="8">
    <source>
        <dbReference type="EMBL" id="RNA22173.1"/>
    </source>
</evidence>
<dbReference type="InterPro" id="IPR017927">
    <property type="entry name" value="FAD-bd_FR_type"/>
</dbReference>
<dbReference type="STRING" id="10195.A0A3M7RF18"/>
<protein>
    <submittedName>
        <fullName evidence="8">NADPH oxidase 5</fullName>
    </submittedName>
</protein>
<feature type="transmembrane region" description="Helical" evidence="6">
    <location>
        <begin position="481"/>
        <end position="502"/>
    </location>
</feature>
<dbReference type="Pfam" id="PF01794">
    <property type="entry name" value="Ferric_reduct"/>
    <property type="match status" value="1"/>
</dbReference>
<dbReference type="SUPFAM" id="SSF63380">
    <property type="entry name" value="Riboflavin synthase domain-like"/>
    <property type="match status" value="1"/>
</dbReference>
<dbReference type="GO" id="GO:0043020">
    <property type="term" value="C:NADPH oxidase complex"/>
    <property type="evidence" value="ECO:0007669"/>
    <property type="project" value="TreeGrafter"/>
</dbReference>
<gene>
    <name evidence="8" type="ORF">BpHYR1_043051</name>
</gene>
<feature type="transmembrane region" description="Helical" evidence="6">
    <location>
        <begin position="255"/>
        <end position="274"/>
    </location>
</feature>
<dbReference type="OrthoDB" id="167398at2759"/>
<dbReference type="PROSITE" id="PS51384">
    <property type="entry name" value="FAD_FR"/>
    <property type="match status" value="1"/>
</dbReference>
<comment type="caution">
    <text evidence="8">The sequence shown here is derived from an EMBL/GenBank/DDBJ whole genome shotgun (WGS) entry which is preliminary data.</text>
</comment>
<evidence type="ECO:0000256" key="3">
    <source>
        <dbReference type="ARBA" id="ARBA00022989"/>
    </source>
</evidence>
<dbReference type="SUPFAM" id="SSF52343">
    <property type="entry name" value="Ferredoxin reductase-like, C-terminal NADP-linked domain"/>
    <property type="match status" value="1"/>
</dbReference>
<dbReference type="InterPro" id="IPR017938">
    <property type="entry name" value="Riboflavin_synthase-like_b-brl"/>
</dbReference>
<keyword evidence="4" id="KW-0560">Oxidoreductase</keyword>
<dbReference type="GO" id="GO:0006952">
    <property type="term" value="P:defense response"/>
    <property type="evidence" value="ECO:0007669"/>
    <property type="project" value="TreeGrafter"/>
</dbReference>
<evidence type="ECO:0000256" key="1">
    <source>
        <dbReference type="ARBA" id="ARBA00004141"/>
    </source>
</evidence>
<dbReference type="GO" id="GO:0016175">
    <property type="term" value="F:superoxide-generating NAD(P)H oxidase activity"/>
    <property type="evidence" value="ECO:0007669"/>
    <property type="project" value="TreeGrafter"/>
</dbReference>
<name>A0A3M7RF18_BRAPC</name>
<feature type="transmembrane region" description="Helical" evidence="6">
    <location>
        <begin position="118"/>
        <end position="143"/>
    </location>
</feature>
<evidence type="ECO:0000256" key="2">
    <source>
        <dbReference type="ARBA" id="ARBA00022692"/>
    </source>
</evidence>
<dbReference type="Pfam" id="PF08030">
    <property type="entry name" value="NAD_binding_6"/>
    <property type="match status" value="1"/>
</dbReference>
<dbReference type="InterPro" id="IPR013130">
    <property type="entry name" value="Fe3_Rdtase_TM_dom"/>
</dbReference>
<keyword evidence="5 6" id="KW-0472">Membrane</keyword>
<dbReference type="SFLD" id="SFLDG01169">
    <property type="entry name" value="NADPH_oxidase_subgroup_(NOX)"/>
    <property type="match status" value="1"/>
</dbReference>
<feature type="domain" description="FAD-binding FR-type" evidence="7">
    <location>
        <begin position="289"/>
        <end position="407"/>
    </location>
</feature>
<feature type="transmembrane region" description="Helical" evidence="6">
    <location>
        <begin position="76"/>
        <end position="97"/>
    </location>
</feature>
<dbReference type="GO" id="GO:0042554">
    <property type="term" value="P:superoxide anion generation"/>
    <property type="evidence" value="ECO:0007669"/>
    <property type="project" value="TreeGrafter"/>
</dbReference>
<proteinExistence type="predicted"/>
<dbReference type="InterPro" id="IPR013112">
    <property type="entry name" value="FAD-bd_8"/>
</dbReference>
<dbReference type="AlphaFoldDB" id="A0A3M7RF18"/>
<feature type="transmembrane region" description="Helical" evidence="6">
    <location>
        <begin position="40"/>
        <end position="64"/>
    </location>
</feature>
<dbReference type="SFLD" id="SFLDS00052">
    <property type="entry name" value="Ferric_Reductase_Domain"/>
    <property type="match status" value="1"/>
</dbReference>
<dbReference type="EMBL" id="REGN01003520">
    <property type="protein sequence ID" value="RNA22173.1"/>
    <property type="molecule type" value="Genomic_DNA"/>
</dbReference>
<dbReference type="Gene3D" id="2.40.30.10">
    <property type="entry name" value="Translation factors"/>
    <property type="match status" value="1"/>
</dbReference>
<dbReference type="FunFam" id="2.40.30.10:FF:000056">
    <property type="entry name" value="NADPH oxidase 5"/>
    <property type="match status" value="1"/>
</dbReference>
<dbReference type="PANTHER" id="PTHR11972:SF58">
    <property type="entry name" value="NADPH OXIDASE 5"/>
    <property type="match status" value="1"/>
</dbReference>
<evidence type="ECO:0000256" key="5">
    <source>
        <dbReference type="ARBA" id="ARBA00023136"/>
    </source>
</evidence>
<dbReference type="InterPro" id="IPR050369">
    <property type="entry name" value="RBOH/FRE"/>
</dbReference>
<keyword evidence="3 6" id="KW-1133">Transmembrane helix</keyword>
<dbReference type="Pfam" id="PF08022">
    <property type="entry name" value="FAD_binding_8"/>
    <property type="match status" value="1"/>
</dbReference>
<keyword evidence="2 6" id="KW-0812">Transmembrane</keyword>
<feature type="transmembrane region" description="Helical" evidence="6">
    <location>
        <begin position="280"/>
        <end position="299"/>
    </location>
</feature>
<sequence>MAPNSPQSRHSTSIGPSILVKLKKLKKSKYFTLSYYRNNISFFTTIFVYFLIQIVLSIVQYYLYIESNLAVRFARVGGILLNFNSSLIILLVLRRLVTWLRNSLLGRNFLPVDNFLKFHKFIGIFIILLSILHTVSHCVNLYWLSDEYKGLKGITSLNVNNVSVVSKIISTLSQLNTTDVKFGHTDGLYQLNSSNKTHYVSVSSAPYVELLFTTKSGLGWILALAMPTGWALWFILAIIELFSMPCIRKKGYFQVFYYTHWLHVVYYVLLIVHAKNYWKWFILPALLIVFERLFTFIRVKSVKYGDTYIKDVNLLSSKVTQLIIPRPANFKFKCGDYLFIKVPKIARYEWHPFTISSAPELKDELWLHVRSLGNWTHKLYDYFQDVSKNQTNELYYTPARKNGLTLETKYERRKSKYVVMVDYRKSSSLSQTNYSTNESNNENRFKKNLNLSSNIKNIWMEIAIDGPYSTPTSRIFNSEHVILIAGGIGVTPFASILQSLWFKYAKSLKTCPGCSHQWYDQMDKKKLKRVDFVWVNRDYQSFEWFIELLGQIELQQINSNKDKRFIGLHLYMTSANKVQTIKPLDSPDFDKNGQIETKIDHFTLQLNPGRPDFDQLFSEISTSSSEKKIDVFFCGNRDFGKHVQKKCYAHDFKFHKEYF</sequence>
<dbReference type="Gene3D" id="3.40.50.80">
    <property type="entry name" value="Nucleotide-binding domain of ferredoxin-NADP reductase (FNR) module"/>
    <property type="match status" value="1"/>
</dbReference>
<evidence type="ECO:0000256" key="6">
    <source>
        <dbReference type="SAM" id="Phobius"/>
    </source>
</evidence>
<evidence type="ECO:0000313" key="9">
    <source>
        <dbReference type="Proteomes" id="UP000276133"/>
    </source>
</evidence>
<dbReference type="Proteomes" id="UP000276133">
    <property type="component" value="Unassembled WGS sequence"/>
</dbReference>
<dbReference type="InterPro" id="IPR039261">
    <property type="entry name" value="FNR_nucleotide-bd"/>
</dbReference>
<dbReference type="InterPro" id="IPR013121">
    <property type="entry name" value="Fe_red_NAD-bd_6"/>
</dbReference>
<dbReference type="CDD" id="cd06186">
    <property type="entry name" value="NOX_Duox_like_FAD_NADP"/>
    <property type="match status" value="1"/>
</dbReference>
<keyword evidence="9" id="KW-1185">Reference proteome</keyword>
<comment type="subcellular location">
    <subcellularLocation>
        <location evidence="1">Membrane</location>
        <topology evidence="1">Multi-pass membrane protein</topology>
    </subcellularLocation>
</comment>
<evidence type="ECO:0000259" key="7">
    <source>
        <dbReference type="PROSITE" id="PS51384"/>
    </source>
</evidence>
<organism evidence="8 9">
    <name type="scientific">Brachionus plicatilis</name>
    <name type="common">Marine rotifer</name>
    <name type="synonym">Brachionus muelleri</name>
    <dbReference type="NCBI Taxonomy" id="10195"/>
    <lineage>
        <taxon>Eukaryota</taxon>
        <taxon>Metazoa</taxon>
        <taxon>Spiralia</taxon>
        <taxon>Gnathifera</taxon>
        <taxon>Rotifera</taxon>
        <taxon>Eurotatoria</taxon>
        <taxon>Monogononta</taxon>
        <taxon>Pseudotrocha</taxon>
        <taxon>Ploima</taxon>
        <taxon>Brachionidae</taxon>
        <taxon>Brachionus</taxon>
    </lineage>
</organism>
<dbReference type="PANTHER" id="PTHR11972">
    <property type="entry name" value="NADPH OXIDASE"/>
    <property type="match status" value="1"/>
</dbReference>
<evidence type="ECO:0000256" key="4">
    <source>
        <dbReference type="ARBA" id="ARBA00023002"/>
    </source>
</evidence>
<feature type="transmembrane region" description="Helical" evidence="6">
    <location>
        <begin position="220"/>
        <end position="243"/>
    </location>
</feature>
<dbReference type="SFLD" id="SFLDG01168">
    <property type="entry name" value="Ferric_reductase_subgroup_(FRE"/>
    <property type="match status" value="1"/>
</dbReference>
<accession>A0A3M7RF18</accession>
<reference evidence="8 9" key="1">
    <citation type="journal article" date="2018" name="Sci. Rep.">
        <title>Genomic signatures of local adaptation to the degree of environmental predictability in rotifers.</title>
        <authorList>
            <person name="Franch-Gras L."/>
            <person name="Hahn C."/>
            <person name="Garcia-Roger E.M."/>
            <person name="Carmona M.J."/>
            <person name="Serra M."/>
            <person name="Gomez A."/>
        </authorList>
    </citation>
    <scope>NUCLEOTIDE SEQUENCE [LARGE SCALE GENOMIC DNA]</scope>
    <source>
        <strain evidence="8">HYR1</strain>
    </source>
</reference>